<dbReference type="PROSITE" id="PS50850">
    <property type="entry name" value="MFS"/>
    <property type="match status" value="1"/>
</dbReference>
<feature type="transmembrane region" description="Helical" evidence="4">
    <location>
        <begin position="337"/>
        <end position="355"/>
    </location>
</feature>
<feature type="transmembrane region" description="Helical" evidence="4">
    <location>
        <begin position="228"/>
        <end position="248"/>
    </location>
</feature>
<accession>A0A9P6E8L7</accession>
<evidence type="ECO:0000256" key="4">
    <source>
        <dbReference type="SAM" id="Phobius"/>
    </source>
</evidence>
<evidence type="ECO:0000313" key="7">
    <source>
        <dbReference type="Proteomes" id="UP000807306"/>
    </source>
</evidence>
<evidence type="ECO:0000256" key="1">
    <source>
        <dbReference type="ARBA" id="ARBA00004141"/>
    </source>
</evidence>
<comment type="subcellular location">
    <subcellularLocation>
        <location evidence="1">Membrane</location>
        <topology evidence="1">Multi-pass membrane protein</topology>
    </subcellularLocation>
</comment>
<protein>
    <submittedName>
        <fullName evidence="6">MFS general substrate transporter</fullName>
    </submittedName>
</protein>
<gene>
    <name evidence="6" type="ORF">CPB83DRAFT_861229</name>
</gene>
<dbReference type="InterPro" id="IPR020846">
    <property type="entry name" value="MFS_dom"/>
</dbReference>
<keyword evidence="7" id="KW-1185">Reference proteome</keyword>
<dbReference type="GO" id="GO:0022857">
    <property type="term" value="F:transmembrane transporter activity"/>
    <property type="evidence" value="ECO:0007669"/>
    <property type="project" value="InterPro"/>
</dbReference>
<feature type="transmembrane region" description="Helical" evidence="4">
    <location>
        <begin position="269"/>
        <end position="294"/>
    </location>
</feature>
<dbReference type="InterPro" id="IPR011701">
    <property type="entry name" value="MFS"/>
</dbReference>
<feature type="transmembrane region" description="Helical" evidence="4">
    <location>
        <begin position="197"/>
        <end position="216"/>
    </location>
</feature>
<dbReference type="PANTHER" id="PTHR11360:SF234">
    <property type="entry name" value="MFS-TYPE TRANSPORTER DBAD-RELATED"/>
    <property type="match status" value="1"/>
</dbReference>
<feature type="transmembrane region" description="Helical" evidence="4">
    <location>
        <begin position="424"/>
        <end position="444"/>
    </location>
</feature>
<dbReference type="GO" id="GO:0016020">
    <property type="term" value="C:membrane"/>
    <property type="evidence" value="ECO:0007669"/>
    <property type="project" value="UniProtKB-SubCell"/>
</dbReference>
<dbReference type="InterPro" id="IPR036259">
    <property type="entry name" value="MFS_trans_sf"/>
</dbReference>
<evidence type="ECO:0000313" key="6">
    <source>
        <dbReference type="EMBL" id="KAF9524485.1"/>
    </source>
</evidence>
<feature type="region of interest" description="Disordered" evidence="3">
    <location>
        <begin position="1"/>
        <end position="62"/>
    </location>
</feature>
<keyword evidence="4" id="KW-0812">Transmembrane</keyword>
<feature type="domain" description="Major facilitator superfamily (MFS) profile" evidence="5">
    <location>
        <begin position="271"/>
        <end position="457"/>
    </location>
</feature>
<dbReference type="InterPro" id="IPR050327">
    <property type="entry name" value="Proton-linked_MCT"/>
</dbReference>
<dbReference type="Pfam" id="PF07690">
    <property type="entry name" value="MFS_1"/>
    <property type="match status" value="1"/>
</dbReference>
<feature type="transmembrane region" description="Helical" evidence="4">
    <location>
        <begin position="306"/>
        <end position="325"/>
    </location>
</feature>
<feature type="transmembrane region" description="Helical" evidence="4">
    <location>
        <begin position="110"/>
        <end position="127"/>
    </location>
</feature>
<proteinExistence type="inferred from homology"/>
<dbReference type="PANTHER" id="PTHR11360">
    <property type="entry name" value="MONOCARBOXYLATE TRANSPORTER"/>
    <property type="match status" value="1"/>
</dbReference>
<dbReference type="OrthoDB" id="6509908at2759"/>
<dbReference type="AlphaFoldDB" id="A0A9P6E8L7"/>
<comment type="caution">
    <text evidence="6">The sequence shown here is derived from an EMBL/GenBank/DDBJ whole genome shotgun (WGS) entry which is preliminary data.</text>
</comment>
<organism evidence="6 7">
    <name type="scientific">Crepidotus variabilis</name>
    <dbReference type="NCBI Taxonomy" id="179855"/>
    <lineage>
        <taxon>Eukaryota</taxon>
        <taxon>Fungi</taxon>
        <taxon>Dikarya</taxon>
        <taxon>Basidiomycota</taxon>
        <taxon>Agaricomycotina</taxon>
        <taxon>Agaricomycetes</taxon>
        <taxon>Agaricomycetidae</taxon>
        <taxon>Agaricales</taxon>
        <taxon>Agaricineae</taxon>
        <taxon>Crepidotaceae</taxon>
        <taxon>Crepidotus</taxon>
    </lineage>
</organism>
<sequence>MARSDSTSTIPQIDSVTLEAEPRSGFTSPTPQTLSEKEEKGQKFEERSESVHDNPLSPEDDFPDGGTRAWLIVVGAMCNTFATFGYANSWGVFQSYYQETILSDSSPSNIAWIGSIQYALIFFPGLITGRLFDLGYYHSILITSTAILVASTFLVAQCTQYWHFLLCQGFAVGLSCGCIFSPTAAIVSHWFKKRRGLAMGFVAVGSSIGGTVLPIATRKLILLVGFQWTMRITGFILLGVLGVANLLLKRRLPPRNVVGGLINLSAFKSASYTVYCLSGLVIFLGLYTLLTYVAVSAVDIGIPDDVAFYFIAFGNASSLFGRYFGGLVSDWLGPMNVMIPMTIGAGVLTYAWPFARSEASLIVVTLIYGFFAGAYVSLVCNPIMDMGDTSDVGRRVGMFLSIMALGAVAGPPISGAIAAATGSFVAVGVYAGSCVVVGVGLMAVSRSLVLKSLYGKL</sequence>
<reference evidence="6" key="1">
    <citation type="submission" date="2020-11" db="EMBL/GenBank/DDBJ databases">
        <authorList>
            <consortium name="DOE Joint Genome Institute"/>
            <person name="Ahrendt S."/>
            <person name="Riley R."/>
            <person name="Andreopoulos W."/>
            <person name="Labutti K."/>
            <person name="Pangilinan J."/>
            <person name="Ruiz-Duenas F.J."/>
            <person name="Barrasa J.M."/>
            <person name="Sanchez-Garcia M."/>
            <person name="Camarero S."/>
            <person name="Miyauchi S."/>
            <person name="Serrano A."/>
            <person name="Linde D."/>
            <person name="Babiker R."/>
            <person name="Drula E."/>
            <person name="Ayuso-Fernandez I."/>
            <person name="Pacheco R."/>
            <person name="Padilla G."/>
            <person name="Ferreira P."/>
            <person name="Barriuso J."/>
            <person name="Kellner H."/>
            <person name="Castanera R."/>
            <person name="Alfaro M."/>
            <person name="Ramirez L."/>
            <person name="Pisabarro A.G."/>
            <person name="Kuo A."/>
            <person name="Tritt A."/>
            <person name="Lipzen A."/>
            <person name="He G."/>
            <person name="Yan M."/>
            <person name="Ng V."/>
            <person name="Cullen D."/>
            <person name="Martin F."/>
            <person name="Rosso M.-N."/>
            <person name="Henrissat B."/>
            <person name="Hibbett D."/>
            <person name="Martinez A.T."/>
            <person name="Grigoriev I.V."/>
        </authorList>
    </citation>
    <scope>NUCLEOTIDE SEQUENCE</scope>
    <source>
        <strain evidence="6">CBS 506.95</strain>
    </source>
</reference>
<evidence type="ECO:0000259" key="5">
    <source>
        <dbReference type="PROSITE" id="PS50850"/>
    </source>
</evidence>
<dbReference type="SUPFAM" id="SSF103473">
    <property type="entry name" value="MFS general substrate transporter"/>
    <property type="match status" value="1"/>
</dbReference>
<dbReference type="Proteomes" id="UP000807306">
    <property type="component" value="Unassembled WGS sequence"/>
</dbReference>
<evidence type="ECO:0000256" key="2">
    <source>
        <dbReference type="ARBA" id="ARBA00006727"/>
    </source>
</evidence>
<dbReference type="Gene3D" id="1.20.1250.20">
    <property type="entry name" value="MFS general substrate transporter like domains"/>
    <property type="match status" value="2"/>
</dbReference>
<feature type="transmembrane region" description="Helical" evidence="4">
    <location>
        <begin position="161"/>
        <end position="185"/>
    </location>
</feature>
<dbReference type="CDD" id="cd17352">
    <property type="entry name" value="MFS_MCT_SLC16"/>
    <property type="match status" value="1"/>
</dbReference>
<feature type="compositionally biased region" description="Polar residues" evidence="3">
    <location>
        <begin position="1"/>
        <end position="15"/>
    </location>
</feature>
<keyword evidence="4" id="KW-0472">Membrane</keyword>
<feature type="transmembrane region" description="Helical" evidence="4">
    <location>
        <begin position="134"/>
        <end position="155"/>
    </location>
</feature>
<feature type="transmembrane region" description="Helical" evidence="4">
    <location>
        <begin position="361"/>
        <end position="384"/>
    </location>
</feature>
<dbReference type="EMBL" id="MU157898">
    <property type="protein sequence ID" value="KAF9524485.1"/>
    <property type="molecule type" value="Genomic_DNA"/>
</dbReference>
<feature type="transmembrane region" description="Helical" evidence="4">
    <location>
        <begin position="69"/>
        <end position="90"/>
    </location>
</feature>
<feature type="compositionally biased region" description="Basic and acidic residues" evidence="3">
    <location>
        <begin position="35"/>
        <end position="52"/>
    </location>
</feature>
<feature type="transmembrane region" description="Helical" evidence="4">
    <location>
        <begin position="396"/>
        <end position="418"/>
    </location>
</feature>
<keyword evidence="4" id="KW-1133">Transmembrane helix</keyword>
<feature type="compositionally biased region" description="Polar residues" evidence="3">
    <location>
        <begin position="25"/>
        <end position="34"/>
    </location>
</feature>
<evidence type="ECO:0000256" key="3">
    <source>
        <dbReference type="SAM" id="MobiDB-lite"/>
    </source>
</evidence>
<name>A0A9P6E8L7_9AGAR</name>
<comment type="similarity">
    <text evidence="2">Belongs to the major facilitator superfamily. Monocarboxylate porter (TC 2.A.1.13) family.</text>
</comment>